<dbReference type="AlphaFoldDB" id="A7HV38"/>
<dbReference type="Proteomes" id="UP000006377">
    <property type="component" value="Chromosome"/>
</dbReference>
<protein>
    <submittedName>
        <fullName evidence="2">Uncharacterized protein</fullName>
    </submittedName>
</protein>
<evidence type="ECO:0000256" key="1">
    <source>
        <dbReference type="SAM" id="Phobius"/>
    </source>
</evidence>
<dbReference type="EMBL" id="CP000774">
    <property type="protein sequence ID" value="ABS63771.1"/>
    <property type="molecule type" value="Genomic_DNA"/>
</dbReference>
<keyword evidence="3" id="KW-1185">Reference proteome</keyword>
<name>A7HV38_PARL1</name>
<sequence length="115" mass="12847">MVENADYEAAWADMRRRRLILLAVFAGYLPGVVLLSLIATAVLNAFGAALGENLFFVIGISWMGAFLAVGIWYSWFRCPRCNNQFFMTWWCGNPLARKCLHCGLPRGAPSPTSTR</sequence>
<reference evidence="2 3" key="1">
    <citation type="journal article" date="2011" name="Stand. Genomic Sci.">
        <title>Complete genome sequence of Parvibaculum lavamentivorans type strain (DS-1(T)).</title>
        <authorList>
            <person name="Schleheck D."/>
            <person name="Weiss M."/>
            <person name="Pitluck S."/>
            <person name="Bruce D."/>
            <person name="Land M.L."/>
            <person name="Han S."/>
            <person name="Saunders E."/>
            <person name="Tapia R."/>
            <person name="Detter C."/>
            <person name="Brettin T."/>
            <person name="Han J."/>
            <person name="Woyke T."/>
            <person name="Goodwin L."/>
            <person name="Pennacchio L."/>
            <person name="Nolan M."/>
            <person name="Cook A.M."/>
            <person name="Kjelleberg S."/>
            <person name="Thomas T."/>
        </authorList>
    </citation>
    <scope>NUCLEOTIDE SEQUENCE [LARGE SCALE GENOMIC DNA]</scope>
    <source>
        <strain evidence="3">DS-1 / DSM 13023 / NCIMB 13966</strain>
    </source>
</reference>
<feature type="transmembrane region" description="Helical" evidence="1">
    <location>
        <begin position="19"/>
        <end position="42"/>
    </location>
</feature>
<accession>A7HV38</accession>
<evidence type="ECO:0000313" key="3">
    <source>
        <dbReference type="Proteomes" id="UP000006377"/>
    </source>
</evidence>
<dbReference type="STRING" id="402881.Plav_2157"/>
<keyword evidence="1" id="KW-0812">Transmembrane</keyword>
<dbReference type="RefSeq" id="WP_012111076.1">
    <property type="nucleotide sequence ID" value="NC_009719.1"/>
</dbReference>
<keyword evidence="1" id="KW-1133">Transmembrane helix</keyword>
<keyword evidence="1" id="KW-0472">Membrane</keyword>
<dbReference type="KEGG" id="pla:Plav_2157"/>
<feature type="transmembrane region" description="Helical" evidence="1">
    <location>
        <begin position="54"/>
        <end position="76"/>
    </location>
</feature>
<gene>
    <name evidence="2" type="ordered locus">Plav_2157</name>
</gene>
<evidence type="ECO:0000313" key="2">
    <source>
        <dbReference type="EMBL" id="ABS63771.1"/>
    </source>
</evidence>
<organism evidence="2 3">
    <name type="scientific">Parvibaculum lavamentivorans (strain DS-1 / DSM 13023 / NCIMB 13966)</name>
    <dbReference type="NCBI Taxonomy" id="402881"/>
    <lineage>
        <taxon>Bacteria</taxon>
        <taxon>Pseudomonadati</taxon>
        <taxon>Pseudomonadota</taxon>
        <taxon>Alphaproteobacteria</taxon>
        <taxon>Hyphomicrobiales</taxon>
        <taxon>Parvibaculaceae</taxon>
        <taxon>Parvibaculum</taxon>
    </lineage>
</organism>
<proteinExistence type="predicted"/>
<dbReference type="HOGENOM" id="CLU_2272624_0_0_5"/>
<dbReference type="OrthoDB" id="287317at2"/>